<dbReference type="PANTHER" id="PTHR43744:SF12">
    <property type="entry name" value="ABC TRANSPORTER PERMEASE PROTEIN MG189-RELATED"/>
    <property type="match status" value="1"/>
</dbReference>
<dbReference type="Pfam" id="PF00528">
    <property type="entry name" value="BPD_transp_1"/>
    <property type="match status" value="1"/>
</dbReference>
<reference evidence="9 10" key="2">
    <citation type="journal article" date="2011" name="J. Bacteriol.">
        <title>Genome Sequence of Kosmotoga olearia Strain TBF 19.5.1, a Thermophilic Bacterium with a Wide Growth Temperature Range, Isolated from the Troll B Oil Platform in the North Sea.</title>
        <authorList>
            <person name="Swithers K.S."/>
            <person name="Dipippo J.L."/>
            <person name="Bruce D.C."/>
            <person name="Detter C."/>
            <person name="Tapia R."/>
            <person name="Han S."/>
            <person name="Goodwin L.A."/>
            <person name="Han J."/>
            <person name="Woyke T."/>
            <person name="Pitluck S."/>
            <person name="Pennacchio L."/>
            <person name="Nolan M."/>
            <person name="Mikhailova N."/>
            <person name="Land M.L."/>
            <person name="Nesbo C.L."/>
            <person name="Gogarten J.P."/>
            <person name="Noll K.M."/>
        </authorList>
    </citation>
    <scope>NUCLEOTIDE SEQUENCE [LARGE SCALE GENOMIC DNA]</scope>
    <source>
        <strain evidence="10">ATCC BAA-1733 / DSM 21960 / TBF 19.5.1</strain>
    </source>
</reference>
<keyword evidence="6 7" id="KW-0472">Membrane</keyword>
<evidence type="ECO:0000313" key="9">
    <source>
        <dbReference type="EMBL" id="ACR79396.1"/>
    </source>
</evidence>
<name>C5CFH8_KOSOT</name>
<keyword evidence="4 7" id="KW-0812">Transmembrane</keyword>
<evidence type="ECO:0000259" key="8">
    <source>
        <dbReference type="PROSITE" id="PS50928"/>
    </source>
</evidence>
<dbReference type="InterPro" id="IPR035906">
    <property type="entry name" value="MetI-like_sf"/>
</dbReference>
<evidence type="ECO:0000256" key="3">
    <source>
        <dbReference type="ARBA" id="ARBA00022475"/>
    </source>
</evidence>
<dbReference type="EMBL" id="CP001634">
    <property type="protein sequence ID" value="ACR79396.1"/>
    <property type="molecule type" value="Genomic_DNA"/>
</dbReference>
<dbReference type="OrthoDB" id="9787837at2"/>
<comment type="similarity">
    <text evidence="7">Belongs to the binding-protein-dependent transport system permease family.</text>
</comment>
<dbReference type="InterPro" id="IPR000515">
    <property type="entry name" value="MetI-like"/>
</dbReference>
<accession>C5CFH8</accession>
<evidence type="ECO:0000256" key="2">
    <source>
        <dbReference type="ARBA" id="ARBA00022448"/>
    </source>
</evidence>
<feature type="transmembrane region" description="Helical" evidence="7">
    <location>
        <begin position="12"/>
        <end position="35"/>
    </location>
</feature>
<gene>
    <name evidence="9" type="ordered locus">Kole_0680</name>
</gene>
<dbReference type="PANTHER" id="PTHR43744">
    <property type="entry name" value="ABC TRANSPORTER PERMEASE PROTEIN MG189-RELATED-RELATED"/>
    <property type="match status" value="1"/>
</dbReference>
<dbReference type="GO" id="GO:0055085">
    <property type="term" value="P:transmembrane transport"/>
    <property type="evidence" value="ECO:0007669"/>
    <property type="project" value="InterPro"/>
</dbReference>
<keyword evidence="5 7" id="KW-1133">Transmembrane helix</keyword>
<dbReference type="KEGG" id="kol:Kole_0680"/>
<organism evidence="9 10">
    <name type="scientific">Kosmotoga olearia (strain ATCC BAA-1733 / DSM 21960 / TBF 19.5.1)</name>
    <dbReference type="NCBI Taxonomy" id="521045"/>
    <lineage>
        <taxon>Bacteria</taxon>
        <taxon>Thermotogati</taxon>
        <taxon>Thermotogota</taxon>
        <taxon>Thermotogae</taxon>
        <taxon>Kosmotogales</taxon>
        <taxon>Kosmotogaceae</taxon>
        <taxon>Kosmotoga</taxon>
    </lineage>
</organism>
<dbReference type="RefSeq" id="WP_015868062.1">
    <property type="nucleotide sequence ID" value="NC_012785.1"/>
</dbReference>
<keyword evidence="2 7" id="KW-0813">Transport</keyword>
<feature type="transmembrane region" description="Helical" evidence="7">
    <location>
        <begin position="137"/>
        <end position="154"/>
    </location>
</feature>
<feature type="transmembrane region" description="Helical" evidence="7">
    <location>
        <begin position="180"/>
        <end position="205"/>
    </location>
</feature>
<comment type="subcellular location">
    <subcellularLocation>
        <location evidence="1 7">Cell membrane</location>
        <topology evidence="1 7">Multi-pass membrane protein</topology>
    </subcellularLocation>
</comment>
<evidence type="ECO:0000256" key="4">
    <source>
        <dbReference type="ARBA" id="ARBA00022692"/>
    </source>
</evidence>
<proteinExistence type="inferred from homology"/>
<reference evidence="9 10" key="1">
    <citation type="submission" date="2009-06" db="EMBL/GenBank/DDBJ databases">
        <title>Complete sequence of Thermotogales bacterium TBF 19.5.1.</title>
        <authorList>
            <consortium name="US DOE Joint Genome Institute"/>
            <person name="Lucas S."/>
            <person name="Copeland A."/>
            <person name="Lapidus A."/>
            <person name="Glavina del Rio T."/>
            <person name="Tice H."/>
            <person name="Bruce D."/>
            <person name="Goodwin L."/>
            <person name="Pitluck S."/>
            <person name="Chertkov O."/>
            <person name="Brettin T."/>
            <person name="Detter J.C."/>
            <person name="Han C."/>
            <person name="Schmutz J."/>
            <person name="Larimer F."/>
            <person name="Land M."/>
            <person name="Hauser L."/>
            <person name="Kyrpides N."/>
            <person name="Ovchinnikova G."/>
            <person name="Noll K."/>
        </authorList>
    </citation>
    <scope>NUCLEOTIDE SEQUENCE [LARGE SCALE GENOMIC DNA]</scope>
    <source>
        <strain evidence="10">ATCC BAA-1733 / DSM 21960 / TBF 19.5.1</strain>
    </source>
</reference>
<feature type="transmembrane region" description="Helical" evidence="7">
    <location>
        <begin position="104"/>
        <end position="125"/>
    </location>
</feature>
<evidence type="ECO:0000256" key="7">
    <source>
        <dbReference type="RuleBase" id="RU363032"/>
    </source>
</evidence>
<sequence length="272" mass="30698">MFKISTFEKIITYVILCILTIVMAGPFVAMVSVSFQAKPVSSPGDWFGTDLTLKNYIQVLRNSKLSRWFLNSVIITVSVTVCATFLASMGGYVFAKKEFPGKEFLFWAFMAFMMFPIQAWIIPMFIEMSYLGLVNTYWPFILSGASSGFGIFLIRQFIDQNIPNEIIEAAKIDGASEMQIYFRVVLPLIKPALATLAIFLFISWWNQFLFPLIMTTTSDMYTLPVGMSVLRGIFGQNVSWSMAATTLALIPTIVIFVLFQKYITKGIAIDLK</sequence>
<keyword evidence="10" id="KW-1185">Reference proteome</keyword>
<dbReference type="HOGENOM" id="CLU_016047_1_1_0"/>
<dbReference type="PROSITE" id="PS50928">
    <property type="entry name" value="ABC_TM1"/>
    <property type="match status" value="1"/>
</dbReference>
<dbReference type="AlphaFoldDB" id="C5CFH8"/>
<dbReference type="SUPFAM" id="SSF161098">
    <property type="entry name" value="MetI-like"/>
    <property type="match status" value="1"/>
</dbReference>
<feature type="domain" description="ABC transmembrane type-1" evidence="8">
    <location>
        <begin position="69"/>
        <end position="259"/>
    </location>
</feature>
<dbReference type="Proteomes" id="UP000002382">
    <property type="component" value="Chromosome"/>
</dbReference>
<dbReference type="eggNOG" id="COG0395">
    <property type="taxonomic scope" value="Bacteria"/>
</dbReference>
<evidence type="ECO:0000256" key="6">
    <source>
        <dbReference type="ARBA" id="ARBA00023136"/>
    </source>
</evidence>
<evidence type="ECO:0000256" key="1">
    <source>
        <dbReference type="ARBA" id="ARBA00004651"/>
    </source>
</evidence>
<feature type="transmembrane region" description="Helical" evidence="7">
    <location>
        <begin position="238"/>
        <end position="259"/>
    </location>
</feature>
<dbReference type="GO" id="GO:0005886">
    <property type="term" value="C:plasma membrane"/>
    <property type="evidence" value="ECO:0007669"/>
    <property type="project" value="UniProtKB-SubCell"/>
</dbReference>
<dbReference type="CDD" id="cd06261">
    <property type="entry name" value="TM_PBP2"/>
    <property type="match status" value="1"/>
</dbReference>
<keyword evidence="3" id="KW-1003">Cell membrane</keyword>
<evidence type="ECO:0000313" key="10">
    <source>
        <dbReference type="Proteomes" id="UP000002382"/>
    </source>
</evidence>
<dbReference type="Gene3D" id="1.10.3720.10">
    <property type="entry name" value="MetI-like"/>
    <property type="match status" value="1"/>
</dbReference>
<dbReference type="STRING" id="521045.Kole_0680"/>
<feature type="transmembrane region" description="Helical" evidence="7">
    <location>
        <begin position="68"/>
        <end position="92"/>
    </location>
</feature>
<evidence type="ECO:0000256" key="5">
    <source>
        <dbReference type="ARBA" id="ARBA00022989"/>
    </source>
</evidence>
<protein>
    <submittedName>
        <fullName evidence="9">Binding-protein-dependent transport systems inner membrane component</fullName>
    </submittedName>
</protein>